<comment type="caution">
    <text evidence="1">The sequence shown here is derived from an EMBL/GenBank/DDBJ whole genome shotgun (WGS) entry which is preliminary data.</text>
</comment>
<sequence>MITCKWYAKEHYPRETSLNTPKRSLFVDEDEENISPSSRRIEVSPIPIARWHQLKHQLDRPKDDHDQAHSQGTLDRDLLLRGYSRRSHLVRPPLLPVVLRMPNEEEIYRIRWQSKAQTDVLEMLIRVAARLKGRYYWRIGHHRLLAFLSLFHEWCLSHQPRLSPYHYHQFDSPGPQRLKELITAFTIEHLRPSLGDVESGSSVAPQDDV</sequence>
<evidence type="ECO:0000313" key="2">
    <source>
        <dbReference type="Proteomes" id="UP000823775"/>
    </source>
</evidence>
<dbReference type="EMBL" id="JACEIK010000544">
    <property type="protein sequence ID" value="MCD7458825.1"/>
    <property type="molecule type" value="Genomic_DNA"/>
</dbReference>
<organism evidence="1 2">
    <name type="scientific">Datura stramonium</name>
    <name type="common">Jimsonweed</name>
    <name type="synonym">Common thornapple</name>
    <dbReference type="NCBI Taxonomy" id="4076"/>
    <lineage>
        <taxon>Eukaryota</taxon>
        <taxon>Viridiplantae</taxon>
        <taxon>Streptophyta</taxon>
        <taxon>Embryophyta</taxon>
        <taxon>Tracheophyta</taxon>
        <taxon>Spermatophyta</taxon>
        <taxon>Magnoliopsida</taxon>
        <taxon>eudicotyledons</taxon>
        <taxon>Gunneridae</taxon>
        <taxon>Pentapetalae</taxon>
        <taxon>asterids</taxon>
        <taxon>lamiids</taxon>
        <taxon>Solanales</taxon>
        <taxon>Solanaceae</taxon>
        <taxon>Solanoideae</taxon>
        <taxon>Datureae</taxon>
        <taxon>Datura</taxon>
    </lineage>
</organism>
<protein>
    <submittedName>
        <fullName evidence="1">Uncharacterized protein</fullName>
    </submittedName>
</protein>
<proteinExistence type="predicted"/>
<keyword evidence="2" id="KW-1185">Reference proteome</keyword>
<gene>
    <name evidence="1" type="ORF">HAX54_039324</name>
</gene>
<reference evidence="1 2" key="1">
    <citation type="journal article" date="2021" name="BMC Genomics">
        <title>Datura genome reveals duplications of psychoactive alkaloid biosynthetic genes and high mutation rate following tissue culture.</title>
        <authorList>
            <person name="Rajewski A."/>
            <person name="Carter-House D."/>
            <person name="Stajich J."/>
            <person name="Litt A."/>
        </authorList>
    </citation>
    <scope>NUCLEOTIDE SEQUENCE [LARGE SCALE GENOMIC DNA]</scope>
    <source>
        <strain evidence="1">AR-01</strain>
    </source>
</reference>
<dbReference type="Proteomes" id="UP000823775">
    <property type="component" value="Unassembled WGS sequence"/>
</dbReference>
<evidence type="ECO:0000313" key="1">
    <source>
        <dbReference type="EMBL" id="MCD7458825.1"/>
    </source>
</evidence>
<name>A0ABS8SIT3_DATST</name>
<accession>A0ABS8SIT3</accession>